<evidence type="ECO:0008006" key="3">
    <source>
        <dbReference type="Google" id="ProtNLM"/>
    </source>
</evidence>
<dbReference type="Gene3D" id="2.60.40.650">
    <property type="match status" value="1"/>
</dbReference>
<evidence type="ECO:0000313" key="2">
    <source>
        <dbReference type="Proteomes" id="UP000322524"/>
    </source>
</evidence>
<proteinExistence type="predicted"/>
<comment type="caution">
    <text evidence="1">The sequence shown here is derived from an EMBL/GenBank/DDBJ whole genome shotgun (WGS) entry which is preliminary data.</text>
</comment>
<dbReference type="AlphaFoldDB" id="A0A5D4SMI1"/>
<gene>
    <name evidence="1" type="ORF">FZC76_20005</name>
</gene>
<organism evidence="1 2">
    <name type="scientific">Sutcliffiella horikoshii</name>
    <dbReference type="NCBI Taxonomy" id="79883"/>
    <lineage>
        <taxon>Bacteria</taxon>
        <taxon>Bacillati</taxon>
        <taxon>Bacillota</taxon>
        <taxon>Bacilli</taxon>
        <taxon>Bacillales</taxon>
        <taxon>Bacillaceae</taxon>
        <taxon>Sutcliffiella</taxon>
    </lineage>
</organism>
<name>A0A5D4SMI1_9BACI</name>
<accession>A0A5D4SMI1</accession>
<dbReference type="InterPro" id="IPR014756">
    <property type="entry name" value="Ig_E-set"/>
</dbReference>
<dbReference type="EMBL" id="VTEV01000010">
    <property type="protein sequence ID" value="TYS63504.1"/>
    <property type="molecule type" value="Genomic_DNA"/>
</dbReference>
<sequence>MRANRTTELILSAIHIEEAVGAGKVEGATLEISFDEGQTWKPVNLSADGSQWKAKIKHPNNPGGSVSFRASAWDDAGNTIKQEVIKAYRLK</sequence>
<reference evidence="1 2" key="1">
    <citation type="submission" date="2019-08" db="EMBL/GenBank/DDBJ databases">
        <title>Bacillus genomes from the desert of Cuatro Cienegas, Coahuila.</title>
        <authorList>
            <person name="Olmedo-Alvarez G."/>
        </authorList>
    </citation>
    <scope>NUCLEOTIDE SEQUENCE [LARGE SCALE GENOMIC DNA]</scope>
    <source>
        <strain evidence="1 2">CH28_1T</strain>
    </source>
</reference>
<dbReference type="SUPFAM" id="SSF81296">
    <property type="entry name" value="E set domains"/>
    <property type="match status" value="1"/>
</dbReference>
<dbReference type="Proteomes" id="UP000322524">
    <property type="component" value="Unassembled WGS sequence"/>
</dbReference>
<dbReference type="OrthoDB" id="9778777at2"/>
<dbReference type="RefSeq" id="WP_148989920.1">
    <property type="nucleotide sequence ID" value="NZ_VTEV01000010.1"/>
</dbReference>
<protein>
    <recommendedName>
        <fullName evidence="3">Moybdenum cofactor oxidoreductase dimerisation domain-containing protein</fullName>
    </recommendedName>
</protein>
<evidence type="ECO:0000313" key="1">
    <source>
        <dbReference type="EMBL" id="TYS63504.1"/>
    </source>
</evidence>